<name>A0ABR7JLM2_9FIRM</name>
<evidence type="ECO:0000313" key="3">
    <source>
        <dbReference type="Proteomes" id="UP000609849"/>
    </source>
</evidence>
<gene>
    <name evidence="2" type="ORF">H8923_03560</name>
</gene>
<keyword evidence="3" id="KW-1185">Reference proteome</keyword>
<dbReference type="Pfam" id="PF07872">
    <property type="entry name" value="DUF1659"/>
    <property type="match status" value="1"/>
</dbReference>
<organism evidence="2 3">
    <name type="scientific">Romboutsia faecis</name>
    <dbReference type="NCBI Taxonomy" id="2764597"/>
    <lineage>
        <taxon>Bacteria</taxon>
        <taxon>Bacillati</taxon>
        <taxon>Bacillota</taxon>
        <taxon>Clostridia</taxon>
        <taxon>Peptostreptococcales</taxon>
        <taxon>Peptostreptococcaceae</taxon>
        <taxon>Romboutsia</taxon>
    </lineage>
</organism>
<protein>
    <submittedName>
        <fullName evidence="2">DUF1659 domain-containing protein</fullName>
    </submittedName>
</protein>
<evidence type="ECO:0000313" key="2">
    <source>
        <dbReference type="EMBL" id="MBC5995824.1"/>
    </source>
</evidence>
<sequence>MATEIKNASSLKLQFNKGLGTNGKAQIGSKTFSNLKESATADDVLEVANAISDLQKHDLYDIIKIDYTSIS</sequence>
<accession>A0ABR7JLM2</accession>
<dbReference type="Proteomes" id="UP000609849">
    <property type="component" value="Unassembled WGS sequence"/>
</dbReference>
<reference evidence="2 3" key="1">
    <citation type="submission" date="2020-08" db="EMBL/GenBank/DDBJ databases">
        <authorList>
            <person name="Liu C."/>
            <person name="Sun Q."/>
        </authorList>
    </citation>
    <scope>NUCLEOTIDE SEQUENCE [LARGE SCALE GENOMIC DNA]</scope>
    <source>
        <strain evidence="2 3">NSJ-18</strain>
    </source>
</reference>
<feature type="domain" description="DUF1659" evidence="1">
    <location>
        <begin position="2"/>
        <end position="70"/>
    </location>
</feature>
<evidence type="ECO:0000259" key="1">
    <source>
        <dbReference type="Pfam" id="PF07872"/>
    </source>
</evidence>
<dbReference type="InterPro" id="IPR012454">
    <property type="entry name" value="DUF1659"/>
</dbReference>
<dbReference type="EMBL" id="JACRWE010000002">
    <property type="protein sequence ID" value="MBC5995824.1"/>
    <property type="molecule type" value="Genomic_DNA"/>
</dbReference>
<comment type="caution">
    <text evidence="2">The sequence shown here is derived from an EMBL/GenBank/DDBJ whole genome shotgun (WGS) entry which is preliminary data.</text>
</comment>
<dbReference type="RefSeq" id="WP_153923707.1">
    <property type="nucleotide sequence ID" value="NZ_JACRWE010000002.1"/>
</dbReference>
<proteinExistence type="predicted"/>